<evidence type="ECO:0000256" key="5">
    <source>
        <dbReference type="ARBA" id="ARBA00023180"/>
    </source>
</evidence>
<feature type="domain" description="SRCR" evidence="11">
    <location>
        <begin position="158"/>
        <end position="203"/>
    </location>
</feature>
<name>A0A8C4Z2R5_GADMO</name>
<keyword evidence="3 7" id="KW-0720">Serine protease</keyword>
<keyword evidence="9" id="KW-0472">Membrane</keyword>
<dbReference type="InterPro" id="IPR043504">
    <property type="entry name" value="Peptidase_S1_PA_chymotrypsin"/>
</dbReference>
<dbReference type="GeneTree" id="ENSGT00940000159163"/>
<protein>
    <submittedName>
        <fullName evidence="12">Transmembrane serine protease 5</fullName>
    </submittedName>
</protein>
<keyword evidence="9" id="KW-0812">Transmembrane</keyword>
<evidence type="ECO:0000256" key="6">
    <source>
        <dbReference type="PROSITE-ProRule" id="PRU00196"/>
    </source>
</evidence>
<evidence type="ECO:0000256" key="8">
    <source>
        <dbReference type="SAM" id="MobiDB-lite"/>
    </source>
</evidence>
<dbReference type="Gene3D" id="3.10.250.10">
    <property type="entry name" value="SRCR-like domain"/>
    <property type="match status" value="1"/>
</dbReference>
<dbReference type="Pfam" id="PF15494">
    <property type="entry name" value="SRCR_2"/>
    <property type="match status" value="1"/>
</dbReference>
<dbReference type="InterPro" id="IPR001314">
    <property type="entry name" value="Peptidase_S1A"/>
</dbReference>
<reference evidence="12" key="1">
    <citation type="submission" date="2025-08" db="UniProtKB">
        <authorList>
            <consortium name="Ensembl"/>
        </authorList>
    </citation>
    <scope>IDENTIFICATION</scope>
</reference>
<proteinExistence type="predicted"/>
<dbReference type="PANTHER" id="PTHR24252:SF27">
    <property type="entry name" value="TRANSMEMBRANE PROTEASE SERINE 3-LIKE"/>
    <property type="match status" value="1"/>
</dbReference>
<dbReference type="PRINTS" id="PR00722">
    <property type="entry name" value="CHYMOTRYPSIN"/>
</dbReference>
<evidence type="ECO:0000256" key="4">
    <source>
        <dbReference type="ARBA" id="ARBA00023157"/>
    </source>
</evidence>
<dbReference type="InterPro" id="IPR001254">
    <property type="entry name" value="Trypsin_dom"/>
</dbReference>
<dbReference type="Pfam" id="PF00089">
    <property type="entry name" value="Trypsin"/>
    <property type="match status" value="1"/>
</dbReference>
<reference evidence="12" key="2">
    <citation type="submission" date="2025-09" db="UniProtKB">
        <authorList>
            <consortium name="Ensembl"/>
        </authorList>
    </citation>
    <scope>IDENTIFICATION</scope>
</reference>
<dbReference type="CDD" id="cd00190">
    <property type="entry name" value="Tryp_SPc"/>
    <property type="match status" value="1"/>
</dbReference>
<dbReference type="AlphaFoldDB" id="A0A8C4Z2R5"/>
<dbReference type="InterPro" id="IPR033116">
    <property type="entry name" value="TRYPSIN_SER"/>
</dbReference>
<dbReference type="Proteomes" id="UP000694546">
    <property type="component" value="Chromosome 16"/>
</dbReference>
<keyword evidence="9" id="KW-1133">Transmembrane helix</keyword>
<dbReference type="SMART" id="SM00202">
    <property type="entry name" value="SR"/>
    <property type="match status" value="1"/>
</dbReference>
<evidence type="ECO:0000256" key="2">
    <source>
        <dbReference type="ARBA" id="ARBA00022801"/>
    </source>
</evidence>
<evidence type="ECO:0000259" key="11">
    <source>
        <dbReference type="PROSITE" id="PS50287"/>
    </source>
</evidence>
<dbReference type="SUPFAM" id="SSF50494">
    <property type="entry name" value="Trypsin-like serine proteases"/>
    <property type="match status" value="1"/>
</dbReference>
<organism evidence="12 13">
    <name type="scientific">Gadus morhua</name>
    <name type="common">Atlantic cod</name>
    <dbReference type="NCBI Taxonomy" id="8049"/>
    <lineage>
        <taxon>Eukaryota</taxon>
        <taxon>Metazoa</taxon>
        <taxon>Chordata</taxon>
        <taxon>Craniata</taxon>
        <taxon>Vertebrata</taxon>
        <taxon>Euteleostomi</taxon>
        <taxon>Actinopterygii</taxon>
        <taxon>Neopterygii</taxon>
        <taxon>Teleostei</taxon>
        <taxon>Neoteleostei</taxon>
        <taxon>Acanthomorphata</taxon>
        <taxon>Zeiogadaria</taxon>
        <taxon>Gadariae</taxon>
        <taxon>Gadiformes</taxon>
        <taxon>Gadoidei</taxon>
        <taxon>Gadidae</taxon>
        <taxon>Gadus</taxon>
    </lineage>
</organism>
<dbReference type="SUPFAM" id="SSF56487">
    <property type="entry name" value="SRCR-like"/>
    <property type="match status" value="1"/>
</dbReference>
<sequence length="508" mass="54552">MSLDGGPLSVIENPGAISHPFNAATRGADAPAPPLPPSAPPPPPPPPLLPPITTATAVVMGGSSGGGEGGGGGGRGGVQGVGCHGWVKGIRPTKPSHRLVRLLAAVCVLGVLGGLAVGVWFLVRLLTRPSSSQSPAGLGDTKETTFCNVTEDASASDPRKVFYRISLDNSLLEIQLGKTATWLPVCYEGWNSSLGTLVCRQLGYLRLTKDKGVNLTDVGPLYTDGFVQITAEHKSSLESLWQFRGSCSTGKVIALKCFECGTRAKLPRIIGGGEAPLGRWPWQVSLYYSNRHTCGGSIITSQWVVTAAHCVHNYRLPQVSSWMVYAGMVTRTTSKMAQDTGYAVEKIVYSRNYNHRSHDSDIALMKLRTPLNFSDIIRPVCLPKYNFDFPGGTQCWISGWGYTQPDNVYIPDTLKEAAVPLISTKRCNSSCMYDGEITARMLCAGYSEGKVDACQGDSGGPLVCQDEGVWRLVGVVSWGTGCAEPNHPGVYTKVAEFLGWIYDMMEKY</sequence>
<dbReference type="PANTHER" id="PTHR24252">
    <property type="entry name" value="ACROSIN-RELATED"/>
    <property type="match status" value="1"/>
</dbReference>
<feature type="transmembrane region" description="Helical" evidence="9">
    <location>
        <begin position="99"/>
        <end position="123"/>
    </location>
</feature>
<evidence type="ECO:0000256" key="3">
    <source>
        <dbReference type="ARBA" id="ARBA00022825"/>
    </source>
</evidence>
<dbReference type="GO" id="GO:0006508">
    <property type="term" value="P:proteolysis"/>
    <property type="evidence" value="ECO:0007669"/>
    <property type="project" value="UniProtKB-KW"/>
</dbReference>
<evidence type="ECO:0000256" key="9">
    <source>
        <dbReference type="SAM" id="Phobius"/>
    </source>
</evidence>
<dbReference type="GeneID" id="115528923"/>
<feature type="compositionally biased region" description="Pro residues" evidence="8">
    <location>
        <begin position="31"/>
        <end position="48"/>
    </location>
</feature>
<dbReference type="PROSITE" id="PS50240">
    <property type="entry name" value="TRYPSIN_DOM"/>
    <property type="match status" value="1"/>
</dbReference>
<evidence type="ECO:0000256" key="1">
    <source>
        <dbReference type="ARBA" id="ARBA00022670"/>
    </source>
</evidence>
<dbReference type="PROSITE" id="PS00134">
    <property type="entry name" value="TRYPSIN_HIS"/>
    <property type="match status" value="1"/>
</dbReference>
<comment type="caution">
    <text evidence="6">Lacks conserved residue(s) required for the propagation of feature annotation.</text>
</comment>
<feature type="domain" description="Peptidase S1" evidence="10">
    <location>
        <begin position="269"/>
        <end position="506"/>
    </location>
</feature>
<dbReference type="OrthoDB" id="5979691at2759"/>
<evidence type="ECO:0000313" key="13">
    <source>
        <dbReference type="Proteomes" id="UP000694546"/>
    </source>
</evidence>
<accession>A0A8C4Z2R5</accession>
<keyword evidence="2 7" id="KW-0378">Hydrolase</keyword>
<dbReference type="InterPro" id="IPR036772">
    <property type="entry name" value="SRCR-like_dom_sf"/>
</dbReference>
<evidence type="ECO:0000313" key="12">
    <source>
        <dbReference type="Ensembl" id="ENSGMOP00000006105.2"/>
    </source>
</evidence>
<dbReference type="InterPro" id="IPR009003">
    <property type="entry name" value="Peptidase_S1_PA"/>
</dbReference>
<evidence type="ECO:0000256" key="7">
    <source>
        <dbReference type="RuleBase" id="RU363034"/>
    </source>
</evidence>
<dbReference type="GO" id="GO:0004252">
    <property type="term" value="F:serine-type endopeptidase activity"/>
    <property type="evidence" value="ECO:0007669"/>
    <property type="project" value="InterPro"/>
</dbReference>
<dbReference type="SMART" id="SM00020">
    <property type="entry name" value="Tryp_SPc"/>
    <property type="match status" value="1"/>
</dbReference>
<dbReference type="InterPro" id="IPR018114">
    <property type="entry name" value="TRYPSIN_HIS"/>
</dbReference>
<dbReference type="PROSITE" id="PS50287">
    <property type="entry name" value="SRCR_2"/>
    <property type="match status" value="1"/>
</dbReference>
<keyword evidence="13" id="KW-1185">Reference proteome</keyword>
<dbReference type="InterPro" id="IPR001190">
    <property type="entry name" value="SRCR"/>
</dbReference>
<dbReference type="RefSeq" id="XP_030193205.1">
    <property type="nucleotide sequence ID" value="XM_030337345.1"/>
</dbReference>
<feature type="region of interest" description="Disordered" evidence="8">
    <location>
        <begin position="1"/>
        <end position="48"/>
    </location>
</feature>
<dbReference type="GO" id="GO:0016020">
    <property type="term" value="C:membrane"/>
    <property type="evidence" value="ECO:0007669"/>
    <property type="project" value="InterPro"/>
</dbReference>
<dbReference type="Gene3D" id="2.40.10.10">
    <property type="entry name" value="Trypsin-like serine proteases"/>
    <property type="match status" value="2"/>
</dbReference>
<keyword evidence="4" id="KW-1015">Disulfide bond</keyword>
<keyword evidence="5" id="KW-0325">Glycoprotein</keyword>
<gene>
    <name evidence="12" type="primary">tmprss5</name>
</gene>
<dbReference type="PROSITE" id="PS00135">
    <property type="entry name" value="TRYPSIN_SER"/>
    <property type="match status" value="1"/>
</dbReference>
<dbReference type="Ensembl" id="ENSGMOT00000006281.2">
    <property type="protein sequence ID" value="ENSGMOP00000006105.2"/>
    <property type="gene ID" value="ENSGMOG00000005741.2"/>
</dbReference>
<dbReference type="OMA" id="CSERWNS"/>
<keyword evidence="1 7" id="KW-0645">Protease</keyword>
<evidence type="ECO:0000259" key="10">
    <source>
        <dbReference type="PROSITE" id="PS50240"/>
    </source>
</evidence>